<proteinExistence type="predicted"/>
<organism evidence="1 2">
    <name type="scientific">Streptomyces phyllanthi</name>
    <dbReference type="NCBI Taxonomy" id="1803180"/>
    <lineage>
        <taxon>Bacteria</taxon>
        <taxon>Bacillati</taxon>
        <taxon>Actinomycetota</taxon>
        <taxon>Actinomycetes</taxon>
        <taxon>Kitasatosporales</taxon>
        <taxon>Streptomycetaceae</taxon>
        <taxon>Streptomyces</taxon>
    </lineage>
</organism>
<name>A0A5N8VVG9_9ACTN</name>
<dbReference type="Proteomes" id="UP000326979">
    <property type="component" value="Unassembled WGS sequence"/>
</dbReference>
<dbReference type="EMBL" id="VJZE01000004">
    <property type="protein sequence ID" value="MPY38666.1"/>
    <property type="molecule type" value="Genomic_DNA"/>
</dbReference>
<evidence type="ECO:0000313" key="1">
    <source>
        <dbReference type="EMBL" id="MPY38666.1"/>
    </source>
</evidence>
<reference evidence="1 2" key="1">
    <citation type="submission" date="2019-07" db="EMBL/GenBank/DDBJ databases">
        <title>New species of Amycolatopsis and Streptomyces.</title>
        <authorList>
            <person name="Duangmal K."/>
            <person name="Teo W.F.A."/>
            <person name="Lipun K."/>
        </authorList>
    </citation>
    <scope>NUCLEOTIDE SEQUENCE [LARGE SCALE GENOMIC DNA]</scope>
    <source>
        <strain evidence="1 2">TISTR 2346</strain>
    </source>
</reference>
<dbReference type="RefSeq" id="WP_152779465.1">
    <property type="nucleotide sequence ID" value="NZ_BAABEQ010000015.1"/>
</dbReference>
<gene>
    <name evidence="1" type="ORF">FNH04_01425</name>
</gene>
<dbReference type="OrthoDB" id="4194906at2"/>
<comment type="caution">
    <text evidence="1">The sequence shown here is derived from an EMBL/GenBank/DDBJ whole genome shotgun (WGS) entry which is preliminary data.</text>
</comment>
<sequence length="159" mass="17420">MTGDVSKFRCPVCGHRRTAARCWECDLRGAGERVGFLDLVTMVVITAAVQPFVQAIASKAGEEVWPKIADLLRPGRREEVGQGLAEAELLEIAARDGRLVIRMPKRLPVEAARDLRDVVATLEEADGTFEISYDAASRSWDIAPTDTGRARIEDRSPGT</sequence>
<dbReference type="AlphaFoldDB" id="A0A5N8VVG9"/>
<keyword evidence="2" id="KW-1185">Reference proteome</keyword>
<accession>A0A5N8VVG9</accession>
<evidence type="ECO:0000313" key="2">
    <source>
        <dbReference type="Proteomes" id="UP000326979"/>
    </source>
</evidence>
<protein>
    <submittedName>
        <fullName evidence="1">Uncharacterized protein</fullName>
    </submittedName>
</protein>